<feature type="transmembrane region" description="Helical" evidence="7">
    <location>
        <begin position="49"/>
        <end position="72"/>
    </location>
</feature>
<evidence type="ECO:0000256" key="8">
    <source>
        <dbReference type="SAM" id="SignalP"/>
    </source>
</evidence>
<keyword evidence="5 7" id="KW-0472">Membrane</keyword>
<dbReference type="GO" id="GO:0015081">
    <property type="term" value="F:sodium ion transmembrane transporter activity"/>
    <property type="evidence" value="ECO:0007669"/>
    <property type="project" value="InterPro"/>
</dbReference>
<feature type="region of interest" description="Disordered" evidence="6">
    <location>
        <begin position="79"/>
        <end position="101"/>
    </location>
</feature>
<evidence type="ECO:0000313" key="10">
    <source>
        <dbReference type="Proteomes" id="UP000010408"/>
    </source>
</evidence>
<dbReference type="InterPro" id="IPR005899">
    <property type="entry name" value="Na_pump_deCOase"/>
</dbReference>
<accession>L1NCM5</accession>
<reference evidence="9 10" key="1">
    <citation type="submission" date="2012-05" db="EMBL/GenBank/DDBJ databases">
        <authorList>
            <person name="Weinstock G."/>
            <person name="Sodergren E."/>
            <person name="Lobos E.A."/>
            <person name="Fulton L."/>
            <person name="Fulton R."/>
            <person name="Courtney L."/>
            <person name="Fronick C."/>
            <person name="O'Laughlin M."/>
            <person name="Godfrey J."/>
            <person name="Wilson R.M."/>
            <person name="Miner T."/>
            <person name="Farmer C."/>
            <person name="Delehaunty K."/>
            <person name="Cordes M."/>
            <person name="Minx P."/>
            <person name="Tomlinson C."/>
            <person name="Chen J."/>
            <person name="Wollam A."/>
            <person name="Pepin K.H."/>
            <person name="Bhonagiri V."/>
            <person name="Zhang X."/>
            <person name="Suruliraj S."/>
            <person name="Warren W."/>
            <person name="Mitreva M."/>
            <person name="Mardis E.R."/>
            <person name="Wilson R.K."/>
        </authorList>
    </citation>
    <scope>NUCLEOTIDE SEQUENCE [LARGE SCALE GENOMIC DNA]</scope>
    <source>
        <strain evidence="9 10">F0037</strain>
    </source>
</reference>
<evidence type="ECO:0000256" key="4">
    <source>
        <dbReference type="ARBA" id="ARBA00022989"/>
    </source>
</evidence>
<keyword evidence="3 7" id="KW-0812">Transmembrane</keyword>
<dbReference type="AlphaFoldDB" id="L1NCM5"/>
<keyword evidence="2" id="KW-1003">Cell membrane</keyword>
<dbReference type="HOGENOM" id="CLU_1609325_0_0_10"/>
<evidence type="ECO:0000256" key="7">
    <source>
        <dbReference type="SAM" id="Phobius"/>
    </source>
</evidence>
<feature type="compositionally biased region" description="Low complexity" evidence="6">
    <location>
        <begin position="84"/>
        <end position="101"/>
    </location>
</feature>
<evidence type="ECO:0000256" key="6">
    <source>
        <dbReference type="SAM" id="MobiDB-lite"/>
    </source>
</evidence>
<feature type="chain" id="PRO_5003954422" evidence="8">
    <location>
        <begin position="26"/>
        <end position="167"/>
    </location>
</feature>
<comment type="caution">
    <text evidence="9">The sequence shown here is derived from an EMBL/GenBank/DDBJ whole genome shotgun (WGS) entry which is preliminary data.</text>
</comment>
<evidence type="ECO:0000256" key="1">
    <source>
        <dbReference type="ARBA" id="ARBA00004236"/>
    </source>
</evidence>
<proteinExistence type="predicted"/>
<evidence type="ECO:0000313" key="9">
    <source>
        <dbReference type="EMBL" id="EKY00947.1"/>
    </source>
</evidence>
<keyword evidence="4 7" id="KW-1133">Transmembrane helix</keyword>
<protein>
    <submittedName>
        <fullName evidence="9">Sodium pump decarboxylase, gamma subunit</fullName>
    </submittedName>
</protein>
<dbReference type="GO" id="GO:0036376">
    <property type="term" value="P:sodium ion export across plasma membrane"/>
    <property type="evidence" value="ECO:0007669"/>
    <property type="project" value="InterPro"/>
</dbReference>
<evidence type="ECO:0000256" key="3">
    <source>
        <dbReference type="ARBA" id="ARBA00022692"/>
    </source>
</evidence>
<dbReference type="RefSeq" id="WP_005467362.1">
    <property type="nucleotide sequence ID" value="NZ_KB291031.1"/>
</dbReference>
<gene>
    <name evidence="9" type="ORF">HMPREF9134_01295</name>
</gene>
<dbReference type="EMBL" id="AMEQ01000035">
    <property type="protein sequence ID" value="EKY00947.1"/>
    <property type="molecule type" value="Genomic_DNA"/>
</dbReference>
<name>L1NCM5_9PORP</name>
<dbReference type="Proteomes" id="UP000010408">
    <property type="component" value="Unassembled WGS sequence"/>
</dbReference>
<sequence>MNTARLLTLSAGLALIGATTGTVWAQNRTTELPEKVLRLQEQDPAGLIMTFTAVLVVFAALVMLVLVFRLLGQFFESSKNPKKASTTTAVPISVSPSSSQPSGEALVAISLALQQRLGGQQGEVATAISLALRSELEQHDAESYVLTIRHRPTQWNAHIQGTQRRYK</sequence>
<dbReference type="STRING" id="1127696.HMPREF9134_01295"/>
<comment type="subcellular location">
    <subcellularLocation>
        <location evidence="1">Cell membrane</location>
    </subcellularLocation>
</comment>
<organism evidence="9 10">
    <name type="scientific">Porphyromonas catoniae F0037</name>
    <dbReference type="NCBI Taxonomy" id="1127696"/>
    <lineage>
        <taxon>Bacteria</taxon>
        <taxon>Pseudomonadati</taxon>
        <taxon>Bacteroidota</taxon>
        <taxon>Bacteroidia</taxon>
        <taxon>Bacteroidales</taxon>
        <taxon>Porphyromonadaceae</taxon>
        <taxon>Porphyromonas</taxon>
    </lineage>
</organism>
<dbReference type="PATRIC" id="fig|1127696.3.peg.1167"/>
<keyword evidence="8" id="KW-0732">Signal</keyword>
<evidence type="ECO:0000256" key="5">
    <source>
        <dbReference type="ARBA" id="ARBA00023136"/>
    </source>
</evidence>
<dbReference type="Pfam" id="PF04277">
    <property type="entry name" value="OAD_gamma"/>
    <property type="match status" value="1"/>
</dbReference>
<feature type="signal peptide" evidence="8">
    <location>
        <begin position="1"/>
        <end position="25"/>
    </location>
</feature>
<dbReference type="GO" id="GO:0005886">
    <property type="term" value="C:plasma membrane"/>
    <property type="evidence" value="ECO:0007669"/>
    <property type="project" value="UniProtKB-SubCell"/>
</dbReference>
<evidence type="ECO:0000256" key="2">
    <source>
        <dbReference type="ARBA" id="ARBA00022475"/>
    </source>
</evidence>